<dbReference type="InterPro" id="IPR001279">
    <property type="entry name" value="Metallo-B-lactamas"/>
</dbReference>
<dbReference type="RefSeq" id="WP_060796430.1">
    <property type="nucleotide sequence ID" value="NZ_KQ956285.1"/>
</dbReference>
<dbReference type="InterPro" id="IPR036866">
    <property type="entry name" value="RibonucZ/Hydroxyglut_hydro"/>
</dbReference>
<dbReference type="CDD" id="cd07731">
    <property type="entry name" value="ComA-like_MBL-fold"/>
    <property type="match status" value="1"/>
</dbReference>
<evidence type="ECO:0000259" key="1">
    <source>
        <dbReference type="SMART" id="SM00849"/>
    </source>
</evidence>
<dbReference type="Gene3D" id="3.60.15.10">
    <property type="entry name" value="Ribonuclease Z/Hydroxyacylglutathione hydrolase-like"/>
    <property type="match status" value="1"/>
</dbReference>
<comment type="caution">
    <text evidence="2">The sequence shown here is derived from an EMBL/GenBank/DDBJ whole genome shotgun (WGS) entry which is preliminary data.</text>
</comment>
<dbReference type="Proteomes" id="UP000070646">
    <property type="component" value="Unassembled WGS sequence"/>
</dbReference>
<dbReference type="Pfam" id="PF00753">
    <property type="entry name" value="Lactamase_B"/>
    <property type="match status" value="1"/>
</dbReference>
<protein>
    <submittedName>
        <fullName evidence="2">Metallo-beta-lactamase domain protein</fullName>
    </submittedName>
</protein>
<dbReference type="AlphaFoldDB" id="A0A133MVA8"/>
<dbReference type="PANTHER" id="PTHR30619">
    <property type="entry name" value="DNA INTERNALIZATION/COMPETENCE PROTEIN COMEC/REC2"/>
    <property type="match status" value="1"/>
</dbReference>
<accession>A0A133MVA8</accession>
<gene>
    <name evidence="2" type="ORF">HMPREF3222_02517</name>
</gene>
<dbReference type="PATRIC" id="fig|1502.174.peg.2535"/>
<dbReference type="EMBL" id="LRPU01000150">
    <property type="protein sequence ID" value="KXA07975.1"/>
    <property type="molecule type" value="Genomic_DNA"/>
</dbReference>
<dbReference type="PANTHER" id="PTHR30619:SF7">
    <property type="entry name" value="BETA-LACTAMASE DOMAIN PROTEIN"/>
    <property type="match status" value="1"/>
</dbReference>
<reference evidence="2 3" key="1">
    <citation type="submission" date="2016-01" db="EMBL/GenBank/DDBJ databases">
        <authorList>
            <person name="Oliw E.H."/>
        </authorList>
    </citation>
    <scope>NUCLEOTIDE SEQUENCE [LARGE SCALE GENOMIC DNA]</scope>
    <source>
        <strain evidence="2 3">MJR7757A</strain>
    </source>
</reference>
<feature type="domain" description="Metallo-beta-lactamase" evidence="1">
    <location>
        <begin position="43"/>
        <end position="239"/>
    </location>
</feature>
<dbReference type="SUPFAM" id="SSF56281">
    <property type="entry name" value="Metallo-hydrolase/oxidoreductase"/>
    <property type="match status" value="1"/>
</dbReference>
<evidence type="ECO:0000313" key="3">
    <source>
        <dbReference type="Proteomes" id="UP000070646"/>
    </source>
</evidence>
<dbReference type="SMART" id="SM00849">
    <property type="entry name" value="Lactamase_B"/>
    <property type="match status" value="1"/>
</dbReference>
<dbReference type="InterPro" id="IPR035681">
    <property type="entry name" value="ComA-like_MBL"/>
</dbReference>
<dbReference type="InterPro" id="IPR052159">
    <property type="entry name" value="Competence_DNA_uptake"/>
</dbReference>
<proteinExistence type="predicted"/>
<organism evidence="2 3">
    <name type="scientific">Clostridium perfringens</name>
    <dbReference type="NCBI Taxonomy" id="1502"/>
    <lineage>
        <taxon>Bacteria</taxon>
        <taxon>Bacillati</taxon>
        <taxon>Bacillota</taxon>
        <taxon>Clostridia</taxon>
        <taxon>Eubacteriales</taxon>
        <taxon>Clostridiaceae</taxon>
        <taxon>Clostridium</taxon>
    </lineage>
</organism>
<evidence type="ECO:0000313" key="2">
    <source>
        <dbReference type="EMBL" id="KXA07975.1"/>
    </source>
</evidence>
<name>A0A133MVA8_CLOPF</name>
<sequence length="284" mass="31582">MKITSKKVSLFLIFILLASIFFYSTSYSIPSNNFIIHYIDVGQGDSALIQSNGKNLLIDAGTPESSKNLVKYLKRLGIKKLDFIIATHPHADHIGGMESIIRKFDIGYFCAPKVTENTDIFKDMVTALKEKNISIHTISTSKSLPIYLGENTKIEVYSPSDKKYENLNNYSPLLKIYYGETSFLFTGDAETEAEMEAVKSNKNLKSDVLKVGHHGSTTSSTDSFLKEVSPKIAVISSGLDNSYGHPAKETLKKLSSYKTKIFRTDEDGTIILTSDGKSIKKHKN</sequence>